<organism evidence="4 5">
    <name type="scientific">Sulfitobacter porphyrae</name>
    <dbReference type="NCBI Taxonomy" id="1246864"/>
    <lineage>
        <taxon>Bacteria</taxon>
        <taxon>Pseudomonadati</taxon>
        <taxon>Pseudomonadota</taxon>
        <taxon>Alphaproteobacteria</taxon>
        <taxon>Rhodobacterales</taxon>
        <taxon>Roseobacteraceae</taxon>
        <taxon>Sulfitobacter</taxon>
    </lineage>
</organism>
<evidence type="ECO:0000259" key="3">
    <source>
        <dbReference type="PROSITE" id="PS50977"/>
    </source>
</evidence>
<comment type="caution">
    <text evidence="4">The sequence shown here is derived from an EMBL/GenBank/DDBJ whole genome shotgun (WGS) entry which is preliminary data.</text>
</comment>
<proteinExistence type="predicted"/>
<protein>
    <submittedName>
        <fullName evidence="4">TetR family transcriptional regulator</fullName>
    </submittedName>
</protein>
<keyword evidence="5" id="KW-1185">Reference proteome</keyword>
<dbReference type="PROSITE" id="PS50977">
    <property type="entry name" value="HTH_TETR_2"/>
    <property type="match status" value="1"/>
</dbReference>
<dbReference type="Gene3D" id="1.10.10.60">
    <property type="entry name" value="Homeodomain-like"/>
    <property type="match status" value="1"/>
</dbReference>
<sequence>MNEDLSKSERTREAILSAAARLFRYESYYATTMRDIAQEAGVEEAAYTTIFNPRTRF</sequence>
<feature type="domain" description="HTH tetR-type" evidence="3">
    <location>
        <begin position="9"/>
        <end position="57"/>
    </location>
</feature>
<evidence type="ECO:0000256" key="1">
    <source>
        <dbReference type="ARBA" id="ARBA00023125"/>
    </source>
</evidence>
<reference evidence="5" key="1">
    <citation type="journal article" date="2019" name="Int. J. Syst. Evol. Microbiol.">
        <title>The Global Catalogue of Microorganisms (GCM) 10K type strain sequencing project: providing services to taxonomists for standard genome sequencing and annotation.</title>
        <authorList>
            <consortium name="The Broad Institute Genomics Platform"/>
            <consortium name="The Broad Institute Genome Sequencing Center for Infectious Disease"/>
            <person name="Wu L."/>
            <person name="Ma J."/>
        </authorList>
    </citation>
    <scope>NUCLEOTIDE SEQUENCE [LARGE SCALE GENOMIC DNA]</scope>
    <source>
        <strain evidence="5">CCUG 66188</strain>
    </source>
</reference>
<name>A0ABW2BCH0_9RHOB</name>
<feature type="DNA-binding region" description="H-T-H motif" evidence="2">
    <location>
        <begin position="32"/>
        <end position="51"/>
    </location>
</feature>
<keyword evidence="1 2" id="KW-0238">DNA-binding</keyword>
<evidence type="ECO:0000313" key="4">
    <source>
        <dbReference type="EMBL" id="MFC6763341.1"/>
    </source>
</evidence>
<dbReference type="SUPFAM" id="SSF46689">
    <property type="entry name" value="Homeodomain-like"/>
    <property type="match status" value="1"/>
</dbReference>
<evidence type="ECO:0000256" key="2">
    <source>
        <dbReference type="PROSITE-ProRule" id="PRU00335"/>
    </source>
</evidence>
<evidence type="ECO:0000313" key="5">
    <source>
        <dbReference type="Proteomes" id="UP001596353"/>
    </source>
</evidence>
<dbReference type="Pfam" id="PF00440">
    <property type="entry name" value="TetR_N"/>
    <property type="match status" value="1"/>
</dbReference>
<dbReference type="InterPro" id="IPR009057">
    <property type="entry name" value="Homeodomain-like_sf"/>
</dbReference>
<dbReference type="InterPro" id="IPR001647">
    <property type="entry name" value="HTH_TetR"/>
</dbReference>
<dbReference type="Proteomes" id="UP001596353">
    <property type="component" value="Unassembled WGS sequence"/>
</dbReference>
<dbReference type="EMBL" id="JBHSWG010000010">
    <property type="protein sequence ID" value="MFC6763341.1"/>
    <property type="molecule type" value="Genomic_DNA"/>
</dbReference>
<accession>A0ABW2BCH0</accession>
<gene>
    <name evidence="4" type="ORF">ACFQFQ_32975</name>
</gene>